<protein>
    <recommendedName>
        <fullName evidence="3">Superoxide dismutase</fullName>
    </recommendedName>
</protein>
<evidence type="ECO:0008006" key="3">
    <source>
        <dbReference type="Google" id="ProtNLM"/>
    </source>
</evidence>
<sequence length="70" mass="7521">MIAARSRGDLGGAEQLLGAFDSDAARARAFWMLAELALGLVRTQTGQTMDELVRELALIVEVSEDRGGSR</sequence>
<organism evidence="1 2">
    <name type="scientific">Sporichthya brevicatena</name>
    <dbReference type="NCBI Taxonomy" id="171442"/>
    <lineage>
        <taxon>Bacteria</taxon>
        <taxon>Bacillati</taxon>
        <taxon>Actinomycetota</taxon>
        <taxon>Actinomycetes</taxon>
        <taxon>Sporichthyales</taxon>
        <taxon>Sporichthyaceae</taxon>
        <taxon>Sporichthya</taxon>
    </lineage>
</organism>
<evidence type="ECO:0000313" key="2">
    <source>
        <dbReference type="Proteomes" id="UP001500957"/>
    </source>
</evidence>
<proteinExistence type="predicted"/>
<name>A0ABN1H9S7_9ACTN</name>
<reference evidence="1 2" key="1">
    <citation type="journal article" date="2019" name="Int. J. Syst. Evol. Microbiol.">
        <title>The Global Catalogue of Microorganisms (GCM) 10K type strain sequencing project: providing services to taxonomists for standard genome sequencing and annotation.</title>
        <authorList>
            <consortium name="The Broad Institute Genomics Platform"/>
            <consortium name="The Broad Institute Genome Sequencing Center for Infectious Disease"/>
            <person name="Wu L."/>
            <person name="Ma J."/>
        </authorList>
    </citation>
    <scope>NUCLEOTIDE SEQUENCE [LARGE SCALE GENOMIC DNA]</scope>
    <source>
        <strain evidence="1 2">JCM 10671</strain>
    </source>
</reference>
<dbReference type="Proteomes" id="UP001500957">
    <property type="component" value="Unassembled WGS sequence"/>
</dbReference>
<dbReference type="EMBL" id="BAAAHE010000047">
    <property type="protein sequence ID" value="GAA0634720.1"/>
    <property type="molecule type" value="Genomic_DNA"/>
</dbReference>
<keyword evidence="2" id="KW-1185">Reference proteome</keyword>
<comment type="caution">
    <text evidence="1">The sequence shown here is derived from an EMBL/GenBank/DDBJ whole genome shotgun (WGS) entry which is preliminary data.</text>
</comment>
<accession>A0ABN1H9S7</accession>
<evidence type="ECO:0000313" key="1">
    <source>
        <dbReference type="EMBL" id="GAA0634720.1"/>
    </source>
</evidence>
<gene>
    <name evidence="1" type="ORF">GCM10009547_43500</name>
</gene>